<dbReference type="Proteomes" id="UP000236291">
    <property type="component" value="Unassembled WGS sequence"/>
</dbReference>
<comment type="caution">
    <text evidence="1">The sequence shown here is derived from an EMBL/GenBank/DDBJ whole genome shotgun (WGS) entry which is preliminary data.</text>
</comment>
<reference evidence="1 2" key="2">
    <citation type="journal article" date="2017" name="Front. Plant Sci.">
        <title>Gene Classification and Mining of Molecular Markers Useful in Red Clover (Trifolium pratense) Breeding.</title>
        <authorList>
            <person name="Istvanek J."/>
            <person name="Dluhosova J."/>
            <person name="Dluhos P."/>
            <person name="Patkova L."/>
            <person name="Nedelnik J."/>
            <person name="Repkova J."/>
        </authorList>
    </citation>
    <scope>NUCLEOTIDE SEQUENCE [LARGE SCALE GENOMIC DNA]</scope>
    <source>
        <strain evidence="2">cv. Tatra</strain>
        <tissue evidence="1">Young leaves</tissue>
    </source>
</reference>
<gene>
    <name evidence="1" type="ORF">L195_g062924</name>
</gene>
<protein>
    <submittedName>
        <fullName evidence="1">Uncharacterized protein</fullName>
    </submittedName>
</protein>
<accession>A0A2K3KIP5</accession>
<dbReference type="AlphaFoldDB" id="A0A2K3KIP5"/>
<sequence>GGSSDDRAVNDDAEAADEEMAVRSRWKRKRMRSQFGEGWQATDLFRKEATPVATLYLFRRNFTSLF</sequence>
<dbReference type="EMBL" id="ASHM01189780">
    <property type="protein sequence ID" value="PNX66158.1"/>
    <property type="molecule type" value="Genomic_DNA"/>
</dbReference>
<evidence type="ECO:0000313" key="2">
    <source>
        <dbReference type="Proteomes" id="UP000236291"/>
    </source>
</evidence>
<feature type="non-terminal residue" evidence="1">
    <location>
        <position position="1"/>
    </location>
</feature>
<proteinExistence type="predicted"/>
<name>A0A2K3KIP5_TRIPR</name>
<organism evidence="1 2">
    <name type="scientific">Trifolium pratense</name>
    <name type="common">Red clover</name>
    <dbReference type="NCBI Taxonomy" id="57577"/>
    <lineage>
        <taxon>Eukaryota</taxon>
        <taxon>Viridiplantae</taxon>
        <taxon>Streptophyta</taxon>
        <taxon>Embryophyta</taxon>
        <taxon>Tracheophyta</taxon>
        <taxon>Spermatophyta</taxon>
        <taxon>Magnoliopsida</taxon>
        <taxon>eudicotyledons</taxon>
        <taxon>Gunneridae</taxon>
        <taxon>Pentapetalae</taxon>
        <taxon>rosids</taxon>
        <taxon>fabids</taxon>
        <taxon>Fabales</taxon>
        <taxon>Fabaceae</taxon>
        <taxon>Papilionoideae</taxon>
        <taxon>50 kb inversion clade</taxon>
        <taxon>NPAAA clade</taxon>
        <taxon>Hologalegina</taxon>
        <taxon>IRL clade</taxon>
        <taxon>Trifolieae</taxon>
        <taxon>Trifolium</taxon>
    </lineage>
</organism>
<reference evidence="1 2" key="1">
    <citation type="journal article" date="2014" name="Am. J. Bot.">
        <title>Genome assembly and annotation for red clover (Trifolium pratense; Fabaceae).</title>
        <authorList>
            <person name="Istvanek J."/>
            <person name="Jaros M."/>
            <person name="Krenek A."/>
            <person name="Repkova J."/>
        </authorList>
    </citation>
    <scope>NUCLEOTIDE SEQUENCE [LARGE SCALE GENOMIC DNA]</scope>
    <source>
        <strain evidence="2">cv. Tatra</strain>
        <tissue evidence="1">Young leaves</tissue>
    </source>
</reference>
<evidence type="ECO:0000313" key="1">
    <source>
        <dbReference type="EMBL" id="PNX66158.1"/>
    </source>
</evidence>